<dbReference type="InterPro" id="IPR051783">
    <property type="entry name" value="NAD(P)-dependent_oxidoreduct"/>
</dbReference>
<dbReference type="SUPFAM" id="SSF51735">
    <property type="entry name" value="NAD(P)-binding Rossmann-fold domains"/>
    <property type="match status" value="1"/>
</dbReference>
<dbReference type="Pfam" id="PF01370">
    <property type="entry name" value="Epimerase"/>
    <property type="match status" value="1"/>
</dbReference>
<gene>
    <name evidence="2" type="ORF">Mco01_70130</name>
</gene>
<reference evidence="2 3" key="1">
    <citation type="submission" date="2021-01" db="EMBL/GenBank/DDBJ databases">
        <title>Whole genome shotgun sequence of Microbispora corallina NBRC 16416.</title>
        <authorList>
            <person name="Komaki H."/>
            <person name="Tamura T."/>
        </authorList>
    </citation>
    <scope>NUCLEOTIDE SEQUENCE [LARGE SCALE GENOMIC DNA]</scope>
    <source>
        <strain evidence="2 3">NBRC 16416</strain>
    </source>
</reference>
<proteinExistence type="predicted"/>
<sequence>MHVFMTGATGYLGGVVAEHLLGAGHTVSALARSEGSRERAGRLGLTAVAGGLEDLDVLRAAVAGADAVVHTAVDYLNPRMPEIERNALGAMLDGTDGGRPFVYTSTGLVYPDTGGVPVDEDHPVDPAASPQPYKIHGERAVLAHEKAAGIVVRAALVYGRGGSGLLEGMIGGARARGAATYIGEGANRWSSVHVDDLARLYVAAVERGTGGTVVNASSGEPASMREIAEAVARITATRAVSITFEQAAEALGPYAAVLVRSSPLDASRAERLFGWRATAKGLLDELTTGSYAAAA</sequence>
<keyword evidence="3" id="KW-1185">Reference proteome</keyword>
<dbReference type="RefSeq" id="WP_204061049.1">
    <property type="nucleotide sequence ID" value="NZ_BAAAGP010000040.1"/>
</dbReference>
<evidence type="ECO:0000313" key="2">
    <source>
        <dbReference type="EMBL" id="GIH44013.1"/>
    </source>
</evidence>
<dbReference type="Proteomes" id="UP000603904">
    <property type="component" value="Unassembled WGS sequence"/>
</dbReference>
<dbReference type="PANTHER" id="PTHR48079">
    <property type="entry name" value="PROTEIN YEEZ"/>
    <property type="match status" value="1"/>
</dbReference>
<dbReference type="Gene3D" id="3.40.50.720">
    <property type="entry name" value="NAD(P)-binding Rossmann-like Domain"/>
    <property type="match status" value="1"/>
</dbReference>
<name>A0ABQ4GAN0_9ACTN</name>
<dbReference type="InterPro" id="IPR001509">
    <property type="entry name" value="Epimerase_deHydtase"/>
</dbReference>
<evidence type="ECO:0000259" key="1">
    <source>
        <dbReference type="Pfam" id="PF01370"/>
    </source>
</evidence>
<feature type="domain" description="NAD-dependent epimerase/dehydratase" evidence="1">
    <location>
        <begin position="3"/>
        <end position="215"/>
    </location>
</feature>
<organism evidence="2 3">
    <name type="scientific">Microbispora corallina</name>
    <dbReference type="NCBI Taxonomy" id="83302"/>
    <lineage>
        <taxon>Bacteria</taxon>
        <taxon>Bacillati</taxon>
        <taxon>Actinomycetota</taxon>
        <taxon>Actinomycetes</taxon>
        <taxon>Streptosporangiales</taxon>
        <taxon>Streptosporangiaceae</taxon>
        <taxon>Microbispora</taxon>
    </lineage>
</organism>
<dbReference type="InterPro" id="IPR036291">
    <property type="entry name" value="NAD(P)-bd_dom_sf"/>
</dbReference>
<dbReference type="EMBL" id="BOOC01000050">
    <property type="protein sequence ID" value="GIH44013.1"/>
    <property type="molecule type" value="Genomic_DNA"/>
</dbReference>
<accession>A0ABQ4GAN0</accession>
<evidence type="ECO:0000313" key="3">
    <source>
        <dbReference type="Proteomes" id="UP000603904"/>
    </source>
</evidence>
<protein>
    <recommendedName>
        <fullName evidence="1">NAD-dependent epimerase/dehydratase domain-containing protein</fullName>
    </recommendedName>
</protein>
<comment type="caution">
    <text evidence="2">The sequence shown here is derived from an EMBL/GenBank/DDBJ whole genome shotgun (WGS) entry which is preliminary data.</text>
</comment>
<dbReference type="PANTHER" id="PTHR48079:SF6">
    <property type="entry name" value="NAD(P)-BINDING DOMAIN-CONTAINING PROTEIN-RELATED"/>
    <property type="match status" value="1"/>
</dbReference>